<name>F0YKQ4_AURAN</name>
<organism evidence="2">
    <name type="scientific">Aureococcus anophagefferens</name>
    <name type="common">Harmful bloom alga</name>
    <dbReference type="NCBI Taxonomy" id="44056"/>
    <lineage>
        <taxon>Eukaryota</taxon>
        <taxon>Sar</taxon>
        <taxon>Stramenopiles</taxon>
        <taxon>Ochrophyta</taxon>
        <taxon>Pelagophyceae</taxon>
        <taxon>Pelagomonadales</taxon>
        <taxon>Pelagomonadaceae</taxon>
        <taxon>Aureococcus</taxon>
    </lineage>
</organism>
<keyword evidence="2" id="KW-1185">Reference proteome</keyword>
<dbReference type="KEGG" id="aaf:AURANDRAFT_67308"/>
<dbReference type="AlphaFoldDB" id="F0YKQ4"/>
<accession>F0YKQ4</accession>
<dbReference type="RefSeq" id="XP_009040985.1">
    <property type="nucleotide sequence ID" value="XM_009042737.1"/>
</dbReference>
<dbReference type="Proteomes" id="UP000002729">
    <property type="component" value="Unassembled WGS sequence"/>
</dbReference>
<evidence type="ECO:0000313" key="2">
    <source>
        <dbReference type="Proteomes" id="UP000002729"/>
    </source>
</evidence>
<evidence type="ECO:0000313" key="1">
    <source>
        <dbReference type="EMBL" id="EGB04275.1"/>
    </source>
</evidence>
<dbReference type="InParanoid" id="F0YKQ4"/>
<proteinExistence type="predicted"/>
<sequence length="648" mass="72612">MKKARKAALDATLRREIEESKPQSIRGCLRHDKAHELLRDVYHLGERKSRTSLINSAMDRLKKRGVTRDVTTTASEALRLEESNSAPVAGALASQGDFVAVELNGYKAPVNALVVREDAKEVVVEFEADRVRAVYDRDSQDIVALTKTEQKQSEELRHVHERAQHLVEYFDERLSGGKRKKAGVSVFPPQVGRDKLPNPADAPRLYKYIVIEVGSGSAALAQAIFIKGNGLIGVYTIDWDDRRFAHLKEDLRNLDFSKLLTMFPQLIHVHCTWDCKANSPAGQQQHPVTYGKKAKAKGLKPDKARIVHIAEGCATMWKKAINDTRRLSPFVTFSWEHPTGVVSMCKLCGTKFEKTLEILTDIADFPEDDYFCTPCSPCKWIENQPTNKHPERLEYATETATYEPGFCDFLGDAILKHHNIPISTQKPPSDRVRRASLEVVARRECRLELERVRRAAQEPQRLELRRDVAHLLARLRVPLRDALDGARAPVGPGALEHAAARARAELRARRHVADAVGLLDERLVDRGQPHGEPSVMRKHGLAPEEFLVHLLEGVVLAPLDLQVLAEALVLADAHVLGLHGHVAGDLRVRKPIGGVLGGCHDPHVSVSCGYNLLAYLQVKRWLLLDVNFEDIFATHTQNERFIIRDSDK</sequence>
<gene>
    <name evidence="1" type="ORF">AURANDRAFT_67308</name>
</gene>
<dbReference type="EMBL" id="GL833153">
    <property type="protein sequence ID" value="EGB04275.1"/>
    <property type="molecule type" value="Genomic_DNA"/>
</dbReference>
<protein>
    <submittedName>
        <fullName evidence="1">Uncharacterized protein</fullName>
    </submittedName>
</protein>
<reference evidence="1 2" key="1">
    <citation type="journal article" date="2011" name="Proc. Natl. Acad. Sci. U.S.A.">
        <title>Niche of harmful alga Aureococcus anophagefferens revealed through ecogenomics.</title>
        <authorList>
            <person name="Gobler C.J."/>
            <person name="Berry D.L."/>
            <person name="Dyhrman S.T."/>
            <person name="Wilhelm S.W."/>
            <person name="Salamov A."/>
            <person name="Lobanov A.V."/>
            <person name="Zhang Y."/>
            <person name="Collier J.L."/>
            <person name="Wurch L.L."/>
            <person name="Kustka A.B."/>
            <person name="Dill B.D."/>
            <person name="Shah M."/>
            <person name="VerBerkmoes N.C."/>
            <person name="Kuo A."/>
            <person name="Terry A."/>
            <person name="Pangilinan J."/>
            <person name="Lindquist E.A."/>
            <person name="Lucas S."/>
            <person name="Paulsen I.T."/>
            <person name="Hattenrath-Lehmann T.K."/>
            <person name="Talmage S.C."/>
            <person name="Walker E.A."/>
            <person name="Koch F."/>
            <person name="Burson A.M."/>
            <person name="Marcoval M.A."/>
            <person name="Tang Y.Z."/>
            <person name="Lecleir G.R."/>
            <person name="Coyne K.J."/>
            <person name="Berg G.M."/>
            <person name="Bertrand E.M."/>
            <person name="Saito M.A."/>
            <person name="Gladyshev V.N."/>
            <person name="Grigoriev I.V."/>
        </authorList>
    </citation>
    <scope>NUCLEOTIDE SEQUENCE [LARGE SCALE GENOMIC DNA]</scope>
    <source>
        <strain evidence="2">CCMP 1984</strain>
    </source>
</reference>
<dbReference type="GeneID" id="20226176"/>